<evidence type="ECO:0000256" key="2">
    <source>
        <dbReference type="ARBA" id="ARBA00007599"/>
    </source>
</evidence>
<keyword evidence="7" id="KW-0547">Nucleotide-binding</keyword>
<evidence type="ECO:0000256" key="8">
    <source>
        <dbReference type="ARBA" id="ARBA00022840"/>
    </source>
</evidence>
<evidence type="ECO:0000256" key="1">
    <source>
        <dbReference type="ARBA" id="ARBA00004496"/>
    </source>
</evidence>
<organism evidence="12 13">
    <name type="scientific">Phytophthora kernoviae 00238/432</name>
    <dbReference type="NCBI Taxonomy" id="1284355"/>
    <lineage>
        <taxon>Eukaryota</taxon>
        <taxon>Sar</taxon>
        <taxon>Stramenopiles</taxon>
        <taxon>Oomycota</taxon>
        <taxon>Peronosporomycetes</taxon>
        <taxon>Peronosporales</taxon>
        <taxon>Peronosporaceae</taxon>
        <taxon>Phytophthora</taxon>
    </lineage>
</organism>
<reference evidence="12" key="2">
    <citation type="submission" date="2020-02" db="EMBL/GenBank/DDBJ databases">
        <authorList>
            <person name="Studholme D.J."/>
        </authorList>
    </citation>
    <scope>NUCLEOTIDE SEQUENCE</scope>
    <source>
        <strain evidence="12">00238/432</strain>
    </source>
</reference>
<dbReference type="SUPFAM" id="SSF52540">
    <property type="entry name" value="P-loop containing nucleoside triphosphate hydrolases"/>
    <property type="match status" value="1"/>
</dbReference>
<reference evidence="12" key="1">
    <citation type="journal article" date="2015" name="Genom Data">
        <title>Draft genome sequences of Phytophthora kernoviae and Phytophthora ramorum lineage EU2 from Scotland.</title>
        <authorList>
            <person name="Sambles C."/>
            <person name="Schlenzig A."/>
            <person name="O'Neill P."/>
            <person name="Grant M."/>
            <person name="Studholme D.J."/>
        </authorList>
    </citation>
    <scope>NUCLEOTIDE SEQUENCE</scope>
    <source>
        <strain evidence="12">00238/432</strain>
    </source>
</reference>
<keyword evidence="9" id="KW-0460">Magnesium</keyword>
<keyword evidence="6" id="KW-0479">Metal-binding</keyword>
<dbReference type="EMBL" id="AOFI03000013">
    <property type="protein sequence ID" value="KAF4324774.1"/>
    <property type="molecule type" value="Genomic_DNA"/>
</dbReference>
<dbReference type="InterPro" id="IPR022496">
    <property type="entry name" value="T6A_TsaB"/>
</dbReference>
<keyword evidence="5" id="KW-0819">tRNA processing</keyword>
<dbReference type="SUPFAM" id="SSF53067">
    <property type="entry name" value="Actin-like ATPase domain"/>
    <property type="match status" value="1"/>
</dbReference>
<dbReference type="InterPro" id="IPR043129">
    <property type="entry name" value="ATPase_NBD"/>
</dbReference>
<evidence type="ECO:0000259" key="11">
    <source>
        <dbReference type="Pfam" id="PF00814"/>
    </source>
</evidence>
<keyword evidence="4" id="KW-0963">Cytoplasm</keyword>
<evidence type="ECO:0000256" key="3">
    <source>
        <dbReference type="ARBA" id="ARBA00019010"/>
    </source>
</evidence>
<dbReference type="Proteomes" id="UP000702964">
    <property type="component" value="Unassembled WGS sequence"/>
</dbReference>
<evidence type="ECO:0000313" key="13">
    <source>
        <dbReference type="Proteomes" id="UP000702964"/>
    </source>
</evidence>
<keyword evidence="8" id="KW-0067">ATP-binding</keyword>
<comment type="subcellular location">
    <subcellularLocation>
        <location evidence="1">Cytoplasm</location>
    </subcellularLocation>
</comment>
<feature type="domain" description="Gcp-like" evidence="11">
    <location>
        <begin position="146"/>
        <end position="219"/>
    </location>
</feature>
<evidence type="ECO:0000313" key="12">
    <source>
        <dbReference type="EMBL" id="KAF4324774.1"/>
    </source>
</evidence>
<accession>A0A8J4WH68</accession>
<evidence type="ECO:0000256" key="7">
    <source>
        <dbReference type="ARBA" id="ARBA00022741"/>
    </source>
</evidence>
<dbReference type="CDD" id="cd24032">
    <property type="entry name" value="ASKHA_NBD_TsaB"/>
    <property type="match status" value="1"/>
</dbReference>
<dbReference type="PANTHER" id="PTHR33540:SF2">
    <property type="entry name" value="TRNA THREONYLCARBAMOYLADENOSINE BIOSYNTHESIS PROTEIN TSAE"/>
    <property type="match status" value="1"/>
</dbReference>
<dbReference type="Gene3D" id="3.40.50.300">
    <property type="entry name" value="P-loop containing nucleotide triphosphate hydrolases"/>
    <property type="match status" value="1"/>
</dbReference>
<sequence>MVIALDGDLGAGKTAFSQKFAWHLGVRDVVNSPTFTLIKEYEGRLPLYHMDVYRISLEEADELGLDEYFYGAGVSLVEWSSIIPELLPQEHLHVQIETTVQTEWSQMMMEDLKNKPRQRILALDTSTAVMAASVMEGHALLEERNERAERNHSVHVVPVMEQLLEASGTQPGQLDGIAVGIGPGSYTGIRIAVTAAKTLAWAWDIPVAGVSSLQALAWGGWHSGLAAKAEAAAEDAAAGAGGTPSADQGGTGAAPVHWIVPLVDARRGQAYTALFASAGSAAPRRLAPDAIRLVDGWLEALAVRMAEAAPEERPAAVWIVGETGPHAAAAAELRCPAGTALQLVPYELEGRWVGRLGAEALLAGQRDDVHALVPNYTQLAEAEANLLRKG</sequence>
<comment type="similarity">
    <text evidence="2">Belongs to the TsaE family.</text>
</comment>
<evidence type="ECO:0000256" key="5">
    <source>
        <dbReference type="ARBA" id="ARBA00022694"/>
    </source>
</evidence>
<dbReference type="InterPro" id="IPR000905">
    <property type="entry name" value="Gcp-like_dom"/>
</dbReference>
<evidence type="ECO:0000256" key="9">
    <source>
        <dbReference type="ARBA" id="ARBA00022842"/>
    </source>
</evidence>
<dbReference type="GO" id="GO:0046872">
    <property type="term" value="F:metal ion binding"/>
    <property type="evidence" value="ECO:0007669"/>
    <property type="project" value="UniProtKB-KW"/>
</dbReference>
<evidence type="ECO:0000256" key="10">
    <source>
        <dbReference type="ARBA" id="ARBA00032441"/>
    </source>
</evidence>
<dbReference type="GO" id="GO:0002949">
    <property type="term" value="P:tRNA threonylcarbamoyladenosine modification"/>
    <property type="evidence" value="ECO:0007669"/>
    <property type="project" value="InterPro"/>
</dbReference>
<dbReference type="Pfam" id="PF00814">
    <property type="entry name" value="TsaD"/>
    <property type="match status" value="1"/>
</dbReference>
<gene>
    <name evidence="12" type="ORF">G195_001035</name>
</gene>
<comment type="caution">
    <text evidence="12">The sequence shown here is derived from an EMBL/GenBank/DDBJ whole genome shotgun (WGS) entry which is preliminary data.</text>
</comment>
<dbReference type="NCBIfam" id="TIGR00150">
    <property type="entry name" value="T6A_YjeE"/>
    <property type="match status" value="1"/>
</dbReference>
<dbReference type="GO" id="GO:0005524">
    <property type="term" value="F:ATP binding"/>
    <property type="evidence" value="ECO:0007669"/>
    <property type="project" value="UniProtKB-KW"/>
</dbReference>
<proteinExistence type="inferred from homology"/>
<dbReference type="InterPro" id="IPR027417">
    <property type="entry name" value="P-loop_NTPase"/>
</dbReference>
<dbReference type="NCBIfam" id="TIGR03725">
    <property type="entry name" value="T6A_YeaZ"/>
    <property type="match status" value="1"/>
</dbReference>
<name>A0A8J4WH68_9STRA</name>
<evidence type="ECO:0000256" key="4">
    <source>
        <dbReference type="ARBA" id="ARBA00022490"/>
    </source>
</evidence>
<dbReference type="InterPro" id="IPR003442">
    <property type="entry name" value="T6A_TsaE"/>
</dbReference>
<dbReference type="Pfam" id="PF02367">
    <property type="entry name" value="TsaE"/>
    <property type="match status" value="1"/>
</dbReference>
<protein>
    <recommendedName>
        <fullName evidence="3">tRNA threonylcarbamoyladenosine biosynthesis protein TsaE</fullName>
    </recommendedName>
    <alternativeName>
        <fullName evidence="10">t(6)A37 threonylcarbamoyladenosine biosynthesis protein TsaE</fullName>
    </alternativeName>
</protein>
<dbReference type="PANTHER" id="PTHR33540">
    <property type="entry name" value="TRNA THREONYLCARBAMOYLADENOSINE BIOSYNTHESIS PROTEIN TSAE"/>
    <property type="match status" value="1"/>
</dbReference>
<dbReference type="GO" id="GO:0005737">
    <property type="term" value="C:cytoplasm"/>
    <property type="evidence" value="ECO:0007669"/>
    <property type="project" value="UniProtKB-SubCell"/>
</dbReference>
<dbReference type="Gene3D" id="3.30.420.40">
    <property type="match status" value="2"/>
</dbReference>
<dbReference type="AlphaFoldDB" id="A0A8J4WH68"/>
<evidence type="ECO:0000256" key="6">
    <source>
        <dbReference type="ARBA" id="ARBA00022723"/>
    </source>
</evidence>